<reference evidence="3 4" key="1">
    <citation type="journal article" date="2019" name="Vet. Microbiol.">
        <title>Genetic characterization of susceptible and multi-drug resistant Mannheimia haemolytica isolated from high-risk stocker calves prior to and after antimicrobial metaphylaxis.</title>
        <authorList>
            <person name="Snyder E.R."/>
            <person name="Alvarez-Narvaez S."/>
            <person name="Credille B.C."/>
        </authorList>
    </citation>
    <scope>NUCLEOTIDE SEQUENCE [LARGE SCALE GENOMIC DNA]</scope>
    <source>
        <strain evidence="2 3">UGA-R5-128-1</strain>
        <strain evidence="1 4">UGA-R7-163-1</strain>
    </source>
</reference>
<dbReference type="Pfam" id="PF05939">
    <property type="entry name" value="Phage_min_tail"/>
    <property type="match status" value="1"/>
</dbReference>
<protein>
    <submittedName>
        <fullName evidence="2">Phage tail protein</fullName>
    </submittedName>
</protein>
<proteinExistence type="predicted"/>
<keyword evidence="4" id="KW-1185">Reference proteome</keyword>
<dbReference type="GeneID" id="67368716"/>
<gene>
    <name evidence="2" type="ORF">FEA53_11260</name>
    <name evidence="1" type="ORF">FEB89_12575</name>
</gene>
<name>A0A547E9T5_MANHA</name>
<organism evidence="2 3">
    <name type="scientific">Mannheimia haemolytica</name>
    <name type="common">Pasteurella haemolytica</name>
    <dbReference type="NCBI Taxonomy" id="75985"/>
    <lineage>
        <taxon>Bacteria</taxon>
        <taxon>Pseudomonadati</taxon>
        <taxon>Pseudomonadota</taxon>
        <taxon>Gammaproteobacteria</taxon>
        <taxon>Pasteurellales</taxon>
        <taxon>Pasteurellaceae</taxon>
        <taxon>Mannheimia</taxon>
    </lineage>
</organism>
<dbReference type="KEGG" id="mhay:VK67_05985"/>
<dbReference type="EMBL" id="VAJI01000043">
    <property type="protein sequence ID" value="TRB34744.1"/>
    <property type="molecule type" value="Genomic_DNA"/>
</dbReference>
<dbReference type="EMBL" id="VAJB01000030">
    <property type="protein sequence ID" value="TRB72852.1"/>
    <property type="molecule type" value="Genomic_DNA"/>
</dbReference>
<comment type="caution">
    <text evidence="2">The sequence shown here is derived from an EMBL/GenBank/DDBJ whole genome shotgun (WGS) entry which is preliminary data.</text>
</comment>
<dbReference type="Proteomes" id="UP000315164">
    <property type="component" value="Unassembled WGS sequence"/>
</dbReference>
<dbReference type="Proteomes" id="UP000318394">
    <property type="component" value="Unassembled WGS sequence"/>
</dbReference>
<dbReference type="RefSeq" id="WP_006253539.1">
    <property type="nucleotide sequence ID" value="NZ_CP011098.1"/>
</dbReference>
<dbReference type="AlphaFoldDB" id="A0A547E9T5"/>
<sequence length="107" mass="12287">MDTFNFQPNWGLNVQRKPEVMKIAFGDGYEQVAPKGLNHNLRTYSAVFTGTEARIKQIEAFFERQGGYKAFLWTPYGGKEGKFRCEEWEVSISSGKWTLSATIREVL</sequence>
<accession>A0A547E9T5</accession>
<dbReference type="OrthoDB" id="8607203at2"/>
<dbReference type="KEGG" id="mhaq:WC39_05290"/>
<evidence type="ECO:0000313" key="1">
    <source>
        <dbReference type="EMBL" id="TRB34744.1"/>
    </source>
</evidence>
<evidence type="ECO:0000313" key="2">
    <source>
        <dbReference type="EMBL" id="TRB72852.1"/>
    </source>
</evidence>
<evidence type="ECO:0000313" key="3">
    <source>
        <dbReference type="Proteomes" id="UP000315164"/>
    </source>
</evidence>
<evidence type="ECO:0000313" key="4">
    <source>
        <dbReference type="Proteomes" id="UP000318394"/>
    </source>
</evidence>
<dbReference type="InterPro" id="IPR010265">
    <property type="entry name" value="Phage_lambda_TipM"/>
</dbReference>